<keyword evidence="4 6" id="KW-1133">Transmembrane helix</keyword>
<feature type="transmembrane region" description="Helical" evidence="6">
    <location>
        <begin position="121"/>
        <end position="141"/>
    </location>
</feature>
<feature type="transmembrane region" description="Helical" evidence="6">
    <location>
        <begin position="268"/>
        <end position="285"/>
    </location>
</feature>
<dbReference type="RefSeq" id="WP_021686179.1">
    <property type="nucleotide sequence ID" value="NZ_KI260554.1"/>
</dbReference>
<dbReference type="EMBL" id="AWVH01000044">
    <property type="protein sequence ID" value="ERJ91553.1"/>
    <property type="molecule type" value="Genomic_DNA"/>
</dbReference>
<feature type="transmembrane region" description="Helical" evidence="6">
    <location>
        <begin position="162"/>
        <end position="183"/>
    </location>
</feature>
<protein>
    <submittedName>
        <fullName evidence="7">Ribose ABC transporter permease protein</fullName>
    </submittedName>
</protein>
<dbReference type="InterPro" id="IPR001851">
    <property type="entry name" value="ABC_transp_permease"/>
</dbReference>
<keyword evidence="8" id="KW-1185">Reference proteome</keyword>
<sequence>MQKTINAAAVKKIFSAYSLYILLLVLIIVVSVLNTNFLSAQNIKNIFQQVSINGILAVGMTFVIITGGIDLSVGSLLGFSGVIAASLVSGGGNPLLAVLAGIAAGLVFGVVNGVLVSYAKIVPFIVTLGMLSIARGFTNVYTHGSPIIKLNKAFTALGQSSFLGIGLPVWIFVCMLLVGYVLLHTTKLGRYTLAVGGNESAAKTSGINTAKIKMFAYTFTGFCCGLAGILMTAKTNAGAPNAGTGYELDAIAAAIIGGTSPSGGKGSIFGTLLGVLIFGIIQNALDILNVSSYIQQVIKGLIIIGAVWADKANRRFE</sequence>
<dbReference type="PANTHER" id="PTHR32196:SF72">
    <property type="entry name" value="RIBOSE IMPORT PERMEASE PROTEIN RBSC"/>
    <property type="match status" value="1"/>
</dbReference>
<keyword evidence="3 6" id="KW-0812">Transmembrane</keyword>
<comment type="subcellular location">
    <subcellularLocation>
        <location evidence="1">Cell membrane</location>
        <topology evidence="1">Multi-pass membrane protein</topology>
    </subcellularLocation>
</comment>
<keyword evidence="2" id="KW-1003">Cell membrane</keyword>
<evidence type="ECO:0000313" key="8">
    <source>
        <dbReference type="Proteomes" id="UP000016649"/>
    </source>
</evidence>
<evidence type="ECO:0000256" key="4">
    <source>
        <dbReference type="ARBA" id="ARBA00022989"/>
    </source>
</evidence>
<accession>A0ABN0NW61</accession>
<dbReference type="Proteomes" id="UP000016649">
    <property type="component" value="Unassembled WGS sequence"/>
</dbReference>
<evidence type="ECO:0000256" key="3">
    <source>
        <dbReference type="ARBA" id="ARBA00022692"/>
    </source>
</evidence>
<dbReference type="Pfam" id="PF02653">
    <property type="entry name" value="BPD_transp_2"/>
    <property type="match status" value="1"/>
</dbReference>
<feature type="transmembrane region" description="Helical" evidence="6">
    <location>
        <begin position="46"/>
        <end position="65"/>
    </location>
</feature>
<evidence type="ECO:0000256" key="6">
    <source>
        <dbReference type="SAM" id="Phobius"/>
    </source>
</evidence>
<gene>
    <name evidence="7" type="ORF">HMPREF9193_02006</name>
</gene>
<dbReference type="CDD" id="cd06579">
    <property type="entry name" value="TM_PBP1_transp_AraH_like"/>
    <property type="match status" value="1"/>
</dbReference>
<name>A0ABN0NW61_TRELE</name>
<evidence type="ECO:0000256" key="2">
    <source>
        <dbReference type="ARBA" id="ARBA00022475"/>
    </source>
</evidence>
<proteinExistence type="predicted"/>
<dbReference type="PANTHER" id="PTHR32196">
    <property type="entry name" value="ABC TRANSPORTER PERMEASE PROTEIN YPHD-RELATED-RELATED"/>
    <property type="match status" value="1"/>
</dbReference>
<feature type="transmembrane region" description="Helical" evidence="6">
    <location>
        <begin position="95"/>
        <end position="115"/>
    </location>
</feature>
<feature type="transmembrane region" description="Helical" evidence="6">
    <location>
        <begin position="214"/>
        <end position="233"/>
    </location>
</feature>
<feature type="transmembrane region" description="Helical" evidence="6">
    <location>
        <begin position="14"/>
        <end position="34"/>
    </location>
</feature>
<evidence type="ECO:0000313" key="7">
    <source>
        <dbReference type="EMBL" id="ERJ91553.1"/>
    </source>
</evidence>
<evidence type="ECO:0000256" key="1">
    <source>
        <dbReference type="ARBA" id="ARBA00004651"/>
    </source>
</evidence>
<comment type="caution">
    <text evidence="7">The sequence shown here is derived from an EMBL/GenBank/DDBJ whole genome shotgun (WGS) entry which is preliminary data.</text>
</comment>
<organism evidence="7 8">
    <name type="scientific">Treponema lecithinolyticum ATCC 700332</name>
    <dbReference type="NCBI Taxonomy" id="1321815"/>
    <lineage>
        <taxon>Bacteria</taxon>
        <taxon>Pseudomonadati</taxon>
        <taxon>Spirochaetota</taxon>
        <taxon>Spirochaetia</taxon>
        <taxon>Spirochaetales</taxon>
        <taxon>Treponemataceae</taxon>
        <taxon>Treponema</taxon>
    </lineage>
</organism>
<evidence type="ECO:0000256" key="5">
    <source>
        <dbReference type="ARBA" id="ARBA00023136"/>
    </source>
</evidence>
<reference evidence="7 8" key="1">
    <citation type="submission" date="2013-08" db="EMBL/GenBank/DDBJ databases">
        <authorList>
            <person name="Weinstock G."/>
            <person name="Sodergren E."/>
            <person name="Wylie T."/>
            <person name="Fulton L."/>
            <person name="Fulton R."/>
            <person name="Fronick C."/>
            <person name="O'Laughlin M."/>
            <person name="Godfrey J."/>
            <person name="Miner T."/>
            <person name="Herter B."/>
            <person name="Appelbaum E."/>
            <person name="Cordes M."/>
            <person name="Lek S."/>
            <person name="Wollam A."/>
            <person name="Pepin K.H."/>
            <person name="Palsikar V.B."/>
            <person name="Mitreva M."/>
            <person name="Wilson R.K."/>
        </authorList>
    </citation>
    <scope>NUCLEOTIDE SEQUENCE [LARGE SCALE GENOMIC DNA]</scope>
    <source>
        <strain evidence="7 8">ATCC 700332</strain>
    </source>
</reference>
<keyword evidence="5 6" id="KW-0472">Membrane</keyword>